<evidence type="ECO:0000256" key="1">
    <source>
        <dbReference type="SAM" id="Phobius"/>
    </source>
</evidence>
<keyword evidence="3" id="KW-1185">Reference proteome</keyword>
<evidence type="ECO:0000313" key="2">
    <source>
        <dbReference type="EMBL" id="KFG90826.1"/>
    </source>
</evidence>
<keyword evidence="1" id="KW-1133">Transmembrane helix</keyword>
<gene>
    <name evidence="2" type="ORF">BV98_001357</name>
</gene>
<feature type="transmembrane region" description="Helical" evidence="1">
    <location>
        <begin position="44"/>
        <end position="63"/>
    </location>
</feature>
<proteinExistence type="predicted"/>
<comment type="caution">
    <text evidence="2">The sequence shown here is derived from an EMBL/GenBank/DDBJ whole genome shotgun (WGS) entry which is preliminary data.</text>
</comment>
<evidence type="ECO:0000313" key="3">
    <source>
        <dbReference type="Proteomes" id="UP000024284"/>
    </source>
</evidence>
<sequence>MLDVETYLMTKNSPAPIVRLLDTPAAMDKAGRGASDRAFTLVDIVVHALALSLFAAVVLYFYLVR</sequence>
<protein>
    <submittedName>
        <fullName evidence="2">Uncharacterized protein</fullName>
    </submittedName>
</protein>
<keyword evidence="1" id="KW-0812">Transmembrane</keyword>
<accession>A0A086PBQ8</accession>
<dbReference type="AlphaFoldDB" id="A0A086PBQ8"/>
<name>A0A086PBQ8_SPHHM</name>
<organism evidence="2 3">
    <name type="scientific">Sphingobium herbicidovorans (strain ATCC 700291 / DSM 11019 / CCUG 56400 / KCTC 2939 / LMG 18315 / NBRC 16415 / MH)</name>
    <name type="common">Sphingomonas herbicidovorans</name>
    <dbReference type="NCBI Taxonomy" id="1219045"/>
    <lineage>
        <taxon>Bacteria</taxon>
        <taxon>Pseudomonadati</taxon>
        <taxon>Pseudomonadota</taxon>
        <taxon>Alphaproteobacteria</taxon>
        <taxon>Sphingomonadales</taxon>
        <taxon>Sphingomonadaceae</taxon>
        <taxon>Sphingobium</taxon>
    </lineage>
</organism>
<dbReference type="EMBL" id="JFZA02000010">
    <property type="protein sequence ID" value="KFG90826.1"/>
    <property type="molecule type" value="Genomic_DNA"/>
</dbReference>
<dbReference type="Proteomes" id="UP000024284">
    <property type="component" value="Unassembled WGS sequence"/>
</dbReference>
<keyword evidence="1" id="KW-0472">Membrane</keyword>
<reference evidence="2" key="1">
    <citation type="submission" date="2014-08" db="EMBL/GenBank/DDBJ databases">
        <title>Draft genome sequences of Sphingobium herbicidovorans.</title>
        <authorList>
            <person name="Gan H.M."/>
            <person name="Gan H.Y."/>
            <person name="Savka M.A."/>
        </authorList>
    </citation>
    <scope>NUCLEOTIDE SEQUENCE [LARGE SCALE GENOMIC DNA]</scope>
    <source>
        <strain evidence="2">NBRC 16415</strain>
    </source>
</reference>
<dbReference type="PATRIC" id="fig|1219045.3.peg.1389"/>